<reference evidence="5 6" key="1">
    <citation type="submission" date="2019-08" db="EMBL/GenBank/DDBJ databases">
        <title>In-depth cultivation of the pig gut microbiome towards novel bacterial diversity and tailored functional studies.</title>
        <authorList>
            <person name="Wylensek D."/>
            <person name="Hitch T.C.A."/>
            <person name="Clavel T."/>
        </authorList>
    </citation>
    <scope>NUCLEOTIDE SEQUENCE [LARGE SCALE GENOMIC DNA]</scope>
    <source>
        <strain evidence="5 6">BBE-744-WT-12</strain>
    </source>
</reference>
<organism evidence="5 6">
    <name type="scientific">Victivallis lenta</name>
    <dbReference type="NCBI Taxonomy" id="2606640"/>
    <lineage>
        <taxon>Bacteria</taxon>
        <taxon>Pseudomonadati</taxon>
        <taxon>Lentisphaerota</taxon>
        <taxon>Lentisphaeria</taxon>
        <taxon>Victivallales</taxon>
        <taxon>Victivallaceae</taxon>
        <taxon>Victivallis</taxon>
    </lineage>
</organism>
<dbReference type="Pfam" id="PF18335">
    <property type="entry name" value="SH3_13"/>
    <property type="match status" value="1"/>
</dbReference>
<dbReference type="InterPro" id="IPR027785">
    <property type="entry name" value="UvrD-like_helicase_C"/>
</dbReference>
<feature type="domain" description="ATP-dependent RecD2 DNA helicase SH3" evidence="4">
    <location>
        <begin position="239"/>
        <end position="290"/>
    </location>
</feature>
<evidence type="ECO:0000256" key="1">
    <source>
        <dbReference type="ARBA" id="ARBA00022741"/>
    </source>
</evidence>
<dbReference type="Gene3D" id="2.30.30.940">
    <property type="match status" value="1"/>
</dbReference>
<keyword evidence="6" id="KW-1185">Reference proteome</keyword>
<dbReference type="InterPro" id="IPR041451">
    <property type="entry name" value="RecD2_SH13"/>
</dbReference>
<dbReference type="GO" id="GO:0005524">
    <property type="term" value="F:ATP binding"/>
    <property type="evidence" value="ECO:0007669"/>
    <property type="project" value="UniProtKB-KW"/>
</dbReference>
<dbReference type="Pfam" id="PF13538">
    <property type="entry name" value="UvrD_C_2"/>
    <property type="match status" value="1"/>
</dbReference>
<keyword evidence="1" id="KW-0547">Nucleotide-binding</keyword>
<evidence type="ECO:0000313" key="5">
    <source>
        <dbReference type="EMBL" id="MST97590.1"/>
    </source>
</evidence>
<dbReference type="Proteomes" id="UP000435649">
    <property type="component" value="Unassembled WGS sequence"/>
</dbReference>
<dbReference type="Gene3D" id="3.40.50.300">
    <property type="entry name" value="P-loop containing nucleotide triphosphate hydrolases"/>
    <property type="match status" value="2"/>
</dbReference>
<dbReference type="GO" id="GO:0003678">
    <property type="term" value="F:DNA helicase activity"/>
    <property type="evidence" value="ECO:0007669"/>
    <property type="project" value="UniProtKB-ARBA"/>
</dbReference>
<evidence type="ECO:0000259" key="4">
    <source>
        <dbReference type="Pfam" id="PF18335"/>
    </source>
</evidence>
<sequence length="401" mass="44466">MSFQLDQSQLAAVRFAAGNRFSIINGGAGCGKTTIIKEIVKTLRSNGKAVGLCAPTGKAAARLKEATGTPTATVHSLLGYDGAMYNEPPFPGKTIIIDESSMMDSCLLAEVVKREPERLILVGDQAQLTPVGAGQPFHDIIDFFPEHVRTLTTCYRNTEAVFKAASAIRRGEMPLLHDKSDNEVWDVYDSGEAEITQQVILEWVKKGVFNFETDIILAPKNGERNKETGLFPACTVNRLNEEIIKIVNPRSSAEARKFLPGDRVINTKNNPDKDIWNGTTGTVHAIDEDGKLWLRLDIPITDPNRPEEVKDLVLLNRDEQSHLSHAYALTVHKSQGSQYRQVCFVCLMRDRFILNRSLAYTAVTRTKQRCIVAGQVFALAQSMQREKSKQTVIQILAGKRG</sequence>
<dbReference type="InterPro" id="IPR050534">
    <property type="entry name" value="Coronavir_polyprotein_1ab"/>
</dbReference>
<dbReference type="CDD" id="cd18809">
    <property type="entry name" value="SF1_C_RecD"/>
    <property type="match status" value="1"/>
</dbReference>
<dbReference type="RefSeq" id="WP_154418567.1">
    <property type="nucleotide sequence ID" value="NZ_VUNS01000011.1"/>
</dbReference>
<dbReference type="InterPro" id="IPR027417">
    <property type="entry name" value="P-loop_NTPase"/>
</dbReference>
<accession>A0A844G1M2</accession>
<name>A0A844G1M2_9BACT</name>
<dbReference type="Pfam" id="PF13604">
    <property type="entry name" value="AAA_30"/>
    <property type="match status" value="1"/>
</dbReference>
<dbReference type="AlphaFoldDB" id="A0A844G1M2"/>
<dbReference type="EMBL" id="VUNS01000011">
    <property type="protein sequence ID" value="MST97590.1"/>
    <property type="molecule type" value="Genomic_DNA"/>
</dbReference>
<comment type="caution">
    <text evidence="5">The sequence shown here is derived from an EMBL/GenBank/DDBJ whole genome shotgun (WGS) entry which is preliminary data.</text>
</comment>
<evidence type="ECO:0000256" key="2">
    <source>
        <dbReference type="ARBA" id="ARBA00022840"/>
    </source>
</evidence>
<feature type="domain" description="UvrD-like helicase C-terminal" evidence="3">
    <location>
        <begin position="325"/>
        <end position="372"/>
    </location>
</feature>
<dbReference type="CDD" id="cd17933">
    <property type="entry name" value="DEXSc_RecD-like"/>
    <property type="match status" value="1"/>
</dbReference>
<dbReference type="PANTHER" id="PTHR43788:SF6">
    <property type="entry name" value="DNA HELICASE B"/>
    <property type="match status" value="1"/>
</dbReference>
<dbReference type="PANTHER" id="PTHR43788">
    <property type="entry name" value="DNA2/NAM7 HELICASE FAMILY MEMBER"/>
    <property type="match status" value="1"/>
</dbReference>
<evidence type="ECO:0000313" key="6">
    <source>
        <dbReference type="Proteomes" id="UP000435649"/>
    </source>
</evidence>
<keyword evidence="2" id="KW-0067">ATP-binding</keyword>
<dbReference type="SUPFAM" id="SSF52540">
    <property type="entry name" value="P-loop containing nucleoside triphosphate hydrolases"/>
    <property type="match status" value="1"/>
</dbReference>
<proteinExistence type="predicted"/>
<protein>
    <submittedName>
        <fullName evidence="5">AAA family ATPase</fullName>
    </submittedName>
</protein>
<gene>
    <name evidence="5" type="ORF">FYJ85_11125</name>
</gene>
<evidence type="ECO:0000259" key="3">
    <source>
        <dbReference type="Pfam" id="PF13538"/>
    </source>
</evidence>